<dbReference type="KEGG" id="cci:CC1G_02895"/>
<dbReference type="AlphaFoldDB" id="A8NRM2"/>
<feature type="compositionally biased region" description="Low complexity" evidence="1">
    <location>
        <begin position="108"/>
        <end position="122"/>
    </location>
</feature>
<protein>
    <submittedName>
        <fullName evidence="2">Uncharacterized protein</fullName>
    </submittedName>
</protein>
<dbReference type="Proteomes" id="UP000001861">
    <property type="component" value="Unassembled WGS sequence"/>
</dbReference>
<organism evidence="2 3">
    <name type="scientific">Coprinopsis cinerea (strain Okayama-7 / 130 / ATCC MYA-4618 / FGSC 9003)</name>
    <name type="common">Inky cap fungus</name>
    <name type="synonym">Hormographiella aspergillata</name>
    <dbReference type="NCBI Taxonomy" id="240176"/>
    <lineage>
        <taxon>Eukaryota</taxon>
        <taxon>Fungi</taxon>
        <taxon>Dikarya</taxon>
        <taxon>Basidiomycota</taxon>
        <taxon>Agaricomycotina</taxon>
        <taxon>Agaricomycetes</taxon>
        <taxon>Agaricomycetidae</taxon>
        <taxon>Agaricales</taxon>
        <taxon>Agaricineae</taxon>
        <taxon>Psathyrellaceae</taxon>
        <taxon>Coprinopsis</taxon>
    </lineage>
</organism>
<dbReference type="OrthoDB" id="5544050at2759"/>
<evidence type="ECO:0000313" key="3">
    <source>
        <dbReference type="Proteomes" id="UP000001861"/>
    </source>
</evidence>
<dbReference type="VEuPathDB" id="FungiDB:CC1G_02895"/>
<dbReference type="OMA" id="MSEAFYP"/>
<dbReference type="HOGENOM" id="CLU_128839_0_0_1"/>
<feature type="region of interest" description="Disordered" evidence="1">
    <location>
        <begin position="93"/>
        <end position="150"/>
    </location>
</feature>
<feature type="compositionally biased region" description="Basic and acidic residues" evidence="1">
    <location>
        <begin position="131"/>
        <end position="145"/>
    </location>
</feature>
<evidence type="ECO:0000256" key="1">
    <source>
        <dbReference type="SAM" id="MobiDB-lite"/>
    </source>
</evidence>
<accession>A8NRM2</accession>
<keyword evidence="3" id="KW-1185">Reference proteome</keyword>
<sequence length="179" mass="19391">MTLVPNISSTTPRPGTSHASPPPALAQQSVYPPPLTNPAVLGSTKTSTTIPNTKPGSKPVNIFSNDGSFLERFHQLKQEDDVKKKEKEILERKRKFADRFKNRGKRASSSSSGHPSGSSTPSDGAESSEPATKKARTDNSSDKVDQPLNKYQQELKSLNINANLKDAGTGGLNFLDLFR</sequence>
<feature type="compositionally biased region" description="Polar residues" evidence="1">
    <location>
        <begin position="1"/>
        <end position="19"/>
    </location>
</feature>
<feature type="region of interest" description="Disordered" evidence="1">
    <location>
        <begin position="1"/>
        <end position="63"/>
    </location>
</feature>
<dbReference type="GeneID" id="6012349"/>
<name>A8NRM2_COPC7</name>
<dbReference type="EMBL" id="AACS02000008">
    <property type="protein sequence ID" value="EAU85872.2"/>
    <property type="molecule type" value="Genomic_DNA"/>
</dbReference>
<comment type="caution">
    <text evidence="2">The sequence shown here is derived from an EMBL/GenBank/DDBJ whole genome shotgun (WGS) entry which is preliminary data.</text>
</comment>
<proteinExistence type="predicted"/>
<gene>
    <name evidence="2" type="ORF">CC1G_02895</name>
</gene>
<evidence type="ECO:0000313" key="2">
    <source>
        <dbReference type="EMBL" id="EAU85872.2"/>
    </source>
</evidence>
<dbReference type="InParanoid" id="A8NRM2"/>
<reference evidence="2 3" key="1">
    <citation type="journal article" date="2010" name="Proc. Natl. Acad. Sci. U.S.A.">
        <title>Insights into evolution of multicellular fungi from the assembled chromosomes of the mushroom Coprinopsis cinerea (Coprinus cinereus).</title>
        <authorList>
            <person name="Stajich J.E."/>
            <person name="Wilke S.K."/>
            <person name="Ahren D."/>
            <person name="Au C.H."/>
            <person name="Birren B.W."/>
            <person name="Borodovsky M."/>
            <person name="Burns C."/>
            <person name="Canback B."/>
            <person name="Casselton L.A."/>
            <person name="Cheng C.K."/>
            <person name="Deng J."/>
            <person name="Dietrich F.S."/>
            <person name="Fargo D.C."/>
            <person name="Farman M.L."/>
            <person name="Gathman A.C."/>
            <person name="Goldberg J."/>
            <person name="Guigo R."/>
            <person name="Hoegger P.J."/>
            <person name="Hooker J.B."/>
            <person name="Huggins A."/>
            <person name="James T.Y."/>
            <person name="Kamada T."/>
            <person name="Kilaru S."/>
            <person name="Kodira C."/>
            <person name="Kues U."/>
            <person name="Kupfer D."/>
            <person name="Kwan H.S."/>
            <person name="Lomsadze A."/>
            <person name="Li W."/>
            <person name="Lilly W.W."/>
            <person name="Ma L.J."/>
            <person name="Mackey A.J."/>
            <person name="Manning G."/>
            <person name="Martin F."/>
            <person name="Muraguchi H."/>
            <person name="Natvig D.O."/>
            <person name="Palmerini H."/>
            <person name="Ramesh M.A."/>
            <person name="Rehmeyer C.J."/>
            <person name="Roe B.A."/>
            <person name="Shenoy N."/>
            <person name="Stanke M."/>
            <person name="Ter-Hovhannisyan V."/>
            <person name="Tunlid A."/>
            <person name="Velagapudi R."/>
            <person name="Vision T.J."/>
            <person name="Zeng Q."/>
            <person name="Zolan M.E."/>
            <person name="Pukkila P.J."/>
        </authorList>
    </citation>
    <scope>NUCLEOTIDE SEQUENCE [LARGE SCALE GENOMIC DNA]</scope>
    <source>
        <strain evidence="3">Okayama-7 / 130 / ATCC MYA-4618 / FGSC 9003</strain>
    </source>
</reference>
<feature type="compositionally biased region" description="Polar residues" evidence="1">
    <location>
        <begin position="43"/>
        <end position="55"/>
    </location>
</feature>
<dbReference type="RefSeq" id="XP_001835807.2">
    <property type="nucleotide sequence ID" value="XM_001835755.2"/>
</dbReference>
<dbReference type="eggNOG" id="ENOG502RBQQ">
    <property type="taxonomic scope" value="Eukaryota"/>
</dbReference>